<dbReference type="Gene3D" id="3.30.1380.20">
    <property type="entry name" value="Trafficking protein particle complex subunit 3"/>
    <property type="match status" value="1"/>
</dbReference>
<keyword evidence="2" id="KW-1185">Reference proteome</keyword>
<evidence type="ECO:0000313" key="2">
    <source>
        <dbReference type="Proteomes" id="UP000428260"/>
    </source>
</evidence>
<dbReference type="RefSeq" id="WP_158867446.1">
    <property type="nucleotide sequence ID" value="NZ_CP046401.1"/>
</dbReference>
<dbReference type="EMBL" id="CP046401">
    <property type="protein sequence ID" value="QGY44798.1"/>
    <property type="molecule type" value="Genomic_DNA"/>
</dbReference>
<gene>
    <name evidence="1" type="ORF">GM418_14305</name>
</gene>
<reference evidence="1 2" key="1">
    <citation type="submission" date="2019-11" db="EMBL/GenBank/DDBJ databases">
        <authorList>
            <person name="Zheng R.K."/>
            <person name="Sun C.M."/>
        </authorList>
    </citation>
    <scope>NUCLEOTIDE SEQUENCE [LARGE SCALE GENOMIC DNA]</scope>
    <source>
        <strain evidence="1 2">WC007</strain>
    </source>
</reference>
<organism evidence="1 2">
    <name type="scientific">Maribellus comscasis</name>
    <dbReference type="NCBI Taxonomy" id="2681766"/>
    <lineage>
        <taxon>Bacteria</taxon>
        <taxon>Pseudomonadati</taxon>
        <taxon>Bacteroidota</taxon>
        <taxon>Bacteroidia</taxon>
        <taxon>Marinilabiliales</taxon>
        <taxon>Prolixibacteraceae</taxon>
        <taxon>Maribellus</taxon>
    </lineage>
</organism>
<proteinExistence type="predicted"/>
<sequence>MKATNKHRREFIKKSCITATCICGFGNLAKLNAKESNEDRNSFPHDWISKMLLNIGDFAEEEKISNTIKECSSVHFDELNMKTFLSPYKGKLEEFNQFIKKEWGWNIFFDKNTGEIFIDENKDFCVCPLVKNGNNTKLPALCYCSEGFAERMYSEVSGKPVEARVTSSIQRGDKSCKYHIKILDN</sequence>
<dbReference type="Proteomes" id="UP000428260">
    <property type="component" value="Chromosome"/>
</dbReference>
<accession>A0A6I6JUQ5</accession>
<name>A0A6I6JUQ5_9BACT</name>
<dbReference type="AlphaFoldDB" id="A0A6I6JUQ5"/>
<evidence type="ECO:0000313" key="1">
    <source>
        <dbReference type="EMBL" id="QGY44798.1"/>
    </source>
</evidence>
<dbReference type="KEGG" id="mcos:GM418_14305"/>
<protein>
    <submittedName>
        <fullName evidence="1">Uncharacterized protein</fullName>
    </submittedName>
</protein>